<keyword evidence="1" id="KW-0812">Transmembrane</keyword>
<dbReference type="RefSeq" id="WP_200267510.1">
    <property type="nucleotide sequence ID" value="NZ_JAENIJ010000003.1"/>
</dbReference>
<accession>A0A934S9P7</accession>
<reference evidence="2" key="1">
    <citation type="submission" date="2021-01" db="EMBL/GenBank/DDBJ databases">
        <title>Modified the classification status of verrucomicrobia.</title>
        <authorList>
            <person name="Feng X."/>
        </authorList>
    </citation>
    <scope>NUCLEOTIDE SEQUENCE</scope>
    <source>
        <strain evidence="2">KCTC 22041</strain>
    </source>
</reference>
<keyword evidence="1" id="KW-1133">Transmembrane helix</keyword>
<keyword evidence="3" id="KW-1185">Reference proteome</keyword>
<feature type="transmembrane region" description="Helical" evidence="1">
    <location>
        <begin position="115"/>
        <end position="134"/>
    </location>
</feature>
<comment type="caution">
    <text evidence="2">The sequence shown here is derived from an EMBL/GenBank/DDBJ whole genome shotgun (WGS) entry which is preliminary data.</text>
</comment>
<dbReference type="EMBL" id="JAENIJ010000003">
    <property type="protein sequence ID" value="MBK1881373.1"/>
    <property type="molecule type" value="Genomic_DNA"/>
</dbReference>
<evidence type="ECO:0000313" key="2">
    <source>
        <dbReference type="EMBL" id="MBK1881373.1"/>
    </source>
</evidence>
<name>A0A934S9P7_9BACT</name>
<sequence length="408" mass="44170">MAEYIQFPCPACSAVLRIPLEMAATAGPCPMCQEEIIAPDPEHGTPATQAFVPVLSPPPKQIVRHEPFLEEPTPPPAPLEEAAPVPPVREVPAAPIQPPQEAPSTPARTRSAAPLLLLGGILTTAFGFALGFFGRPYLTPSLAISPPIHQPTPAKHARLDNNNAMVQATPPLEPKIQPTPAETPPQPMPPGIDDKPKITAEAEATLKAFLTAPDWAARSAYVINASKVRSRMEAYSHQVPDGPIHYQSISSPQSEVNPDTGNTLFIFQVVTDQFPAGIPTPVMETPTGWLVDWETFVELRDSLFQKFVNGPAGQQGTFHLLLEPVPPDDEQRENEYFAAYIVRTRLNGPGEKAFVKKDSAAYSQIKNSTASGVIISPTLVMAKQSTDGGKSFLEILSILSNDWWPKLD</sequence>
<proteinExistence type="predicted"/>
<evidence type="ECO:0000313" key="3">
    <source>
        <dbReference type="Proteomes" id="UP000603141"/>
    </source>
</evidence>
<organism evidence="2 3">
    <name type="scientific">Luteolibacter pohnpeiensis</name>
    <dbReference type="NCBI Taxonomy" id="454153"/>
    <lineage>
        <taxon>Bacteria</taxon>
        <taxon>Pseudomonadati</taxon>
        <taxon>Verrucomicrobiota</taxon>
        <taxon>Verrucomicrobiia</taxon>
        <taxon>Verrucomicrobiales</taxon>
        <taxon>Verrucomicrobiaceae</taxon>
        <taxon>Luteolibacter</taxon>
    </lineage>
</organism>
<keyword evidence="1" id="KW-0472">Membrane</keyword>
<dbReference type="AlphaFoldDB" id="A0A934S9P7"/>
<evidence type="ECO:0000256" key="1">
    <source>
        <dbReference type="SAM" id="Phobius"/>
    </source>
</evidence>
<protein>
    <submittedName>
        <fullName evidence="2">Uncharacterized protein</fullName>
    </submittedName>
</protein>
<dbReference type="Proteomes" id="UP000603141">
    <property type="component" value="Unassembled WGS sequence"/>
</dbReference>
<gene>
    <name evidence="2" type="ORF">JIN85_03035</name>
</gene>